<dbReference type="AlphaFoldDB" id="A0A2J6S747"/>
<dbReference type="EMBL" id="KZ613939">
    <property type="protein sequence ID" value="PMD46589.1"/>
    <property type="molecule type" value="Genomic_DNA"/>
</dbReference>
<keyword evidence="4" id="KW-1185">Reference proteome</keyword>
<name>A0A2J6S747_HYAVF</name>
<evidence type="ECO:0000313" key="3">
    <source>
        <dbReference type="EMBL" id="PMD46589.1"/>
    </source>
</evidence>
<evidence type="ECO:0000313" key="4">
    <source>
        <dbReference type="Proteomes" id="UP000235786"/>
    </source>
</evidence>
<evidence type="ECO:0000256" key="2">
    <source>
        <dbReference type="SAM" id="MobiDB-lite"/>
    </source>
</evidence>
<feature type="compositionally biased region" description="Basic and acidic residues" evidence="2">
    <location>
        <begin position="427"/>
        <end position="436"/>
    </location>
</feature>
<gene>
    <name evidence="3" type="ORF">L207DRAFT_507492</name>
</gene>
<feature type="coiled-coil region" evidence="1">
    <location>
        <begin position="126"/>
        <end position="174"/>
    </location>
</feature>
<proteinExistence type="predicted"/>
<feature type="compositionally biased region" description="Pro residues" evidence="2">
    <location>
        <begin position="1"/>
        <end position="13"/>
    </location>
</feature>
<feature type="region of interest" description="Disordered" evidence="2">
    <location>
        <begin position="406"/>
        <end position="436"/>
    </location>
</feature>
<feature type="region of interest" description="Disordered" evidence="2">
    <location>
        <begin position="1"/>
        <end position="97"/>
    </location>
</feature>
<dbReference type="Proteomes" id="UP000235786">
    <property type="component" value="Unassembled WGS sequence"/>
</dbReference>
<feature type="compositionally biased region" description="Polar residues" evidence="2">
    <location>
        <begin position="79"/>
        <end position="92"/>
    </location>
</feature>
<sequence length="436" mass="49809">MAYLTPPPSPPRQASPTQDSSPIRLSSHTPPSSRHTSPTRLSLPTRLASPTRLSSPPRLSSPTPPSSRHSSPSRDPLTSRHTSPTRLSSPNRHISPKSLHRLLAHYLAKQKRIKHISKSKHLALENTCLQIANQRLQEELARVKASTTHSKEEASRLQNKIASLKNQNTELKRKIALQKPLVKVGVCIRKRFLEKTRSARYQTQELASVINDGNSAAHECYVAADAALFELGYMNAKENALPRSREYFRIDEDWKVISGEDVEKELRLETRYKDLFCELYGREAGESRSHPLGERERRVWDMIGTMMSCSEGFVLGEMDSGDSWFDRFNELVKELDGVKREIAEKCVDWDDRVKAFEASDEVATRLTEMHEIMKETRLWSWRQSRGLNLEKGVEMDVELCMDENWEQVSDEDSMERGNSGPDETELDKDLDLLMDE</sequence>
<keyword evidence="1" id="KW-0175">Coiled coil</keyword>
<accession>A0A2J6S747</accession>
<reference evidence="3 4" key="1">
    <citation type="submission" date="2016-04" db="EMBL/GenBank/DDBJ databases">
        <title>A degradative enzymes factory behind the ericoid mycorrhizal symbiosis.</title>
        <authorList>
            <consortium name="DOE Joint Genome Institute"/>
            <person name="Martino E."/>
            <person name="Morin E."/>
            <person name="Grelet G."/>
            <person name="Kuo A."/>
            <person name="Kohler A."/>
            <person name="Daghino S."/>
            <person name="Barry K."/>
            <person name="Choi C."/>
            <person name="Cichocki N."/>
            <person name="Clum A."/>
            <person name="Copeland A."/>
            <person name="Hainaut M."/>
            <person name="Haridas S."/>
            <person name="Labutti K."/>
            <person name="Lindquist E."/>
            <person name="Lipzen A."/>
            <person name="Khouja H.-R."/>
            <person name="Murat C."/>
            <person name="Ohm R."/>
            <person name="Olson A."/>
            <person name="Spatafora J."/>
            <person name="Veneault-Fourrey C."/>
            <person name="Henrissat B."/>
            <person name="Grigoriev I."/>
            <person name="Martin F."/>
            <person name="Perotto S."/>
        </authorList>
    </citation>
    <scope>NUCLEOTIDE SEQUENCE [LARGE SCALE GENOMIC DNA]</scope>
    <source>
        <strain evidence="3 4">F</strain>
    </source>
</reference>
<protein>
    <submittedName>
        <fullName evidence="3">Uncharacterized protein</fullName>
    </submittedName>
</protein>
<organism evidence="3 4">
    <name type="scientific">Hyaloscypha variabilis (strain UAMH 11265 / GT02V1 / F)</name>
    <name type="common">Meliniomyces variabilis</name>
    <dbReference type="NCBI Taxonomy" id="1149755"/>
    <lineage>
        <taxon>Eukaryota</taxon>
        <taxon>Fungi</taxon>
        <taxon>Dikarya</taxon>
        <taxon>Ascomycota</taxon>
        <taxon>Pezizomycotina</taxon>
        <taxon>Leotiomycetes</taxon>
        <taxon>Helotiales</taxon>
        <taxon>Hyaloscyphaceae</taxon>
        <taxon>Hyaloscypha</taxon>
        <taxon>Hyaloscypha variabilis</taxon>
    </lineage>
</organism>
<feature type="compositionally biased region" description="Low complexity" evidence="2">
    <location>
        <begin position="14"/>
        <end position="74"/>
    </location>
</feature>
<dbReference type="OrthoDB" id="3519301at2759"/>
<evidence type="ECO:0000256" key="1">
    <source>
        <dbReference type="SAM" id="Coils"/>
    </source>
</evidence>